<evidence type="ECO:0000256" key="1">
    <source>
        <dbReference type="ARBA" id="ARBA00004496"/>
    </source>
</evidence>
<dbReference type="InterPro" id="IPR028204">
    <property type="entry name" value="Tricorn_C1"/>
</dbReference>
<feature type="domain" description="Tail specific protease" evidence="11">
    <location>
        <begin position="845"/>
        <end position="1035"/>
    </location>
</feature>
<dbReference type="SMART" id="SM00245">
    <property type="entry name" value="TSPc"/>
    <property type="match status" value="1"/>
</dbReference>
<keyword evidence="4 7" id="KW-0645">Protease</keyword>
<dbReference type="InterPro" id="IPR005151">
    <property type="entry name" value="Tail-specific_protease"/>
</dbReference>
<evidence type="ECO:0000256" key="4">
    <source>
        <dbReference type="ARBA" id="ARBA00022670"/>
    </source>
</evidence>
<dbReference type="Pfam" id="PF26549">
    <property type="entry name" value="Tricorn_N"/>
    <property type="match status" value="1"/>
</dbReference>
<protein>
    <recommendedName>
        <fullName evidence="7">Tricorn protease homolog</fullName>
        <ecNumber evidence="7">3.4.21.-</ecNumber>
    </recommendedName>
</protein>
<organism evidence="12 13">
    <name type="scientific">Flavilitoribacter nigricans (strain ATCC 23147 / DSM 23189 / NBRC 102662 / NCIMB 1420 / SS-2)</name>
    <name type="common">Lewinella nigricans</name>
    <dbReference type="NCBI Taxonomy" id="1122177"/>
    <lineage>
        <taxon>Bacteria</taxon>
        <taxon>Pseudomonadati</taxon>
        <taxon>Bacteroidota</taxon>
        <taxon>Saprospiria</taxon>
        <taxon>Saprospirales</taxon>
        <taxon>Lewinellaceae</taxon>
        <taxon>Flavilitoribacter</taxon>
    </lineage>
</organism>
<dbReference type="RefSeq" id="WP_099151174.1">
    <property type="nucleotide sequence ID" value="NZ_PDUD01000021.1"/>
</dbReference>
<name>A0A2D0NB42_FLAN2</name>
<evidence type="ECO:0000256" key="8">
    <source>
        <dbReference type="PIRSR" id="PIRSR036421-1"/>
    </source>
</evidence>
<dbReference type="SUPFAM" id="SSF50156">
    <property type="entry name" value="PDZ domain-like"/>
    <property type="match status" value="1"/>
</dbReference>
<dbReference type="InterPro" id="IPR036034">
    <property type="entry name" value="PDZ_sf"/>
</dbReference>
<accession>A0A2D0NB42</accession>
<dbReference type="EC" id="3.4.21.-" evidence="7"/>
<comment type="subcellular location">
    <subcellularLocation>
        <location evidence="1 7">Cytoplasm</location>
    </subcellularLocation>
</comment>
<dbReference type="Gene3D" id="3.30.750.44">
    <property type="match status" value="1"/>
</dbReference>
<feature type="active site" description="Charge relay system" evidence="8">
    <location>
        <position position="1024"/>
    </location>
</feature>
<feature type="signal peptide" evidence="10">
    <location>
        <begin position="1"/>
        <end position="18"/>
    </location>
</feature>
<evidence type="ECO:0000313" key="13">
    <source>
        <dbReference type="Proteomes" id="UP000223913"/>
    </source>
</evidence>
<dbReference type="InterPro" id="IPR029414">
    <property type="entry name" value="Tricorn_PDZ"/>
</dbReference>
<feature type="chain" id="PRO_5012767953" description="Tricorn protease homolog" evidence="10">
    <location>
        <begin position="19"/>
        <end position="1082"/>
    </location>
</feature>
<dbReference type="Gene3D" id="3.90.226.10">
    <property type="entry name" value="2-enoyl-CoA Hydratase, Chain A, domain 1"/>
    <property type="match status" value="1"/>
</dbReference>
<dbReference type="Proteomes" id="UP000223913">
    <property type="component" value="Unassembled WGS sequence"/>
</dbReference>
<dbReference type="InterPro" id="IPR029045">
    <property type="entry name" value="ClpP/crotonase-like_dom_sf"/>
</dbReference>
<keyword evidence="13" id="KW-1185">Reference proteome</keyword>
<dbReference type="AlphaFoldDB" id="A0A2D0NB42"/>
<keyword evidence="10" id="KW-0732">Signal</keyword>
<evidence type="ECO:0000256" key="7">
    <source>
        <dbReference type="PIRNR" id="PIRNR036421"/>
    </source>
</evidence>
<dbReference type="GO" id="GO:0006508">
    <property type="term" value="P:proteolysis"/>
    <property type="evidence" value="ECO:0007669"/>
    <property type="project" value="UniProtKB-UniRule"/>
</dbReference>
<dbReference type="EMBL" id="PDUD01000021">
    <property type="protein sequence ID" value="PHN05598.1"/>
    <property type="molecule type" value="Genomic_DNA"/>
</dbReference>
<dbReference type="OrthoDB" id="9815657at2"/>
<feature type="active site" description="Charge relay system" evidence="8">
    <location>
        <position position="744"/>
    </location>
</feature>
<evidence type="ECO:0000256" key="9">
    <source>
        <dbReference type="SAM" id="MobiDB-lite"/>
    </source>
</evidence>
<comment type="caution">
    <text evidence="12">The sequence shown here is derived from an EMBL/GenBank/DDBJ whole genome shotgun (WGS) entry which is preliminary data.</text>
</comment>
<evidence type="ECO:0000256" key="6">
    <source>
        <dbReference type="ARBA" id="ARBA00022825"/>
    </source>
</evidence>
<dbReference type="PIRSF" id="PIRSF036421">
    <property type="entry name" value="Tricorn_protease"/>
    <property type="match status" value="1"/>
</dbReference>
<reference evidence="12 13" key="1">
    <citation type="submission" date="2017-10" db="EMBL/GenBank/DDBJ databases">
        <title>The draft genome sequence of Lewinella nigricans NBRC 102662.</title>
        <authorList>
            <person name="Wang K."/>
        </authorList>
    </citation>
    <scope>NUCLEOTIDE SEQUENCE [LARGE SCALE GENOMIC DNA]</scope>
    <source>
        <strain evidence="12 13">NBRC 102662</strain>
    </source>
</reference>
<evidence type="ECO:0000256" key="2">
    <source>
        <dbReference type="ARBA" id="ARBA00008524"/>
    </source>
</evidence>
<dbReference type="GO" id="GO:0005737">
    <property type="term" value="C:cytoplasm"/>
    <property type="evidence" value="ECO:0007669"/>
    <property type="project" value="UniProtKB-SubCell"/>
</dbReference>
<proteinExistence type="inferred from homology"/>
<dbReference type="Pfam" id="PF03572">
    <property type="entry name" value="Peptidase_S41"/>
    <property type="match status" value="1"/>
</dbReference>
<keyword evidence="5 7" id="KW-0378">Hydrolase</keyword>
<dbReference type="GO" id="GO:0008236">
    <property type="term" value="F:serine-type peptidase activity"/>
    <property type="evidence" value="ECO:0007669"/>
    <property type="project" value="UniProtKB-UniRule"/>
</dbReference>
<feature type="region of interest" description="Disordered" evidence="9">
    <location>
        <begin position="1061"/>
        <end position="1082"/>
    </location>
</feature>
<dbReference type="Gene3D" id="2.120.10.60">
    <property type="entry name" value="Tricorn protease N-terminal domain"/>
    <property type="match status" value="1"/>
</dbReference>
<dbReference type="SUPFAM" id="SSF52096">
    <property type="entry name" value="ClpP/crotonase"/>
    <property type="match status" value="1"/>
</dbReference>
<evidence type="ECO:0000256" key="5">
    <source>
        <dbReference type="ARBA" id="ARBA00022801"/>
    </source>
</evidence>
<evidence type="ECO:0000256" key="10">
    <source>
        <dbReference type="SAM" id="SignalP"/>
    </source>
</evidence>
<comment type="function">
    <text evidence="7">Degrades oligopeptides.</text>
</comment>
<dbReference type="Pfam" id="PF14685">
    <property type="entry name" value="PDZ_Tricorn"/>
    <property type="match status" value="1"/>
</dbReference>
<dbReference type="SUPFAM" id="SSF69304">
    <property type="entry name" value="Tricorn protease N-terminal domain"/>
    <property type="match status" value="1"/>
</dbReference>
<dbReference type="SUPFAM" id="SSF82171">
    <property type="entry name" value="DPP6 N-terminal domain-like"/>
    <property type="match status" value="1"/>
</dbReference>
<dbReference type="CDD" id="cd07562">
    <property type="entry name" value="Peptidase_S41_TRI"/>
    <property type="match status" value="1"/>
</dbReference>
<gene>
    <name evidence="12" type="ORF">CRP01_16555</name>
</gene>
<feature type="active site" description="Nucleophile" evidence="8">
    <location>
        <position position="966"/>
    </location>
</feature>
<dbReference type="Pfam" id="PF14684">
    <property type="entry name" value="Tricorn_C1"/>
    <property type="match status" value="1"/>
</dbReference>
<dbReference type="InterPro" id="IPR015943">
    <property type="entry name" value="WD40/YVTN_repeat-like_dom_sf"/>
</dbReference>
<dbReference type="Gene3D" id="2.130.10.10">
    <property type="entry name" value="YVTN repeat-like/Quinoprotein amine dehydrogenase"/>
    <property type="match status" value="1"/>
</dbReference>
<evidence type="ECO:0000313" key="12">
    <source>
        <dbReference type="EMBL" id="PHN05598.1"/>
    </source>
</evidence>
<dbReference type="InterPro" id="IPR012393">
    <property type="entry name" value="Tricorn_protease"/>
</dbReference>
<dbReference type="Pfam" id="PF26550">
    <property type="entry name" value="Tricorn_2nd"/>
    <property type="match status" value="1"/>
</dbReference>
<dbReference type="PANTHER" id="PTHR43253">
    <property type="entry name" value="TRICORN PROTEASE HOMOLOG 2-RELATED"/>
    <property type="match status" value="1"/>
</dbReference>
<dbReference type="Gene3D" id="2.30.42.10">
    <property type="match status" value="1"/>
</dbReference>
<keyword evidence="3 7" id="KW-0963">Cytoplasm</keyword>
<dbReference type="PANTHER" id="PTHR43253:SF1">
    <property type="entry name" value="TRICORN PROTEASE HOMOLOG 2-RELATED"/>
    <property type="match status" value="1"/>
</dbReference>
<keyword evidence="6 7" id="KW-0720">Serine protease</keyword>
<evidence type="ECO:0000259" key="11">
    <source>
        <dbReference type="SMART" id="SM00245"/>
    </source>
</evidence>
<comment type="similarity">
    <text evidence="2 7">Belongs to the peptidase S41B family.</text>
</comment>
<evidence type="ECO:0000256" key="3">
    <source>
        <dbReference type="ARBA" id="ARBA00022490"/>
    </source>
</evidence>
<sequence length="1082" mass="121525">MRLCLLLAGVLSATFLSAQINARLFQHPDVSDTHITFAYGGDVWVVPKSGGTATKLSSPKGNESFPRFSPDGSQIAFSGNYDGNTDIYVLPSMGGIPQRVTHHGMSDRLLGWFPDGKHLLYVSAMESGKQRFSQFYKIPATGGLPEKLPMAYGEFGSVSPDGQKIAFTDRSRILRTWKRYRGGMAADVWLFDLKTMESENITDNAANDELPMWVGDKVYFLSDQGPNQRFNIWMYDTRSKSSKQLTNFSEFDVHFPADGPKEIVFEAGGKLQLLDLATEAVREVDIQVVSDLITVKPRKESVEDYVQNMAIAPDGNRAIVEARGEIFSLPKEEGIIQNLTRTSGVAERFPAWSPNGRYIAYWSDKSGEYELTVRDMSKGAQEKQLTNLGPGYRYQLYWSPDSKKLAFVDQTMHINVYNMATNSIRQIDQDLSLFEGGLRGWTPSWSADSKWLAYSKSQDNNNGAIMIYDTEADKLTQATSGFYSDVNPTFDREGDYLFLLTNRSFRPVYSDFDNSWTYPNATQLAAIPLRDEVTSPLAAKNDTVAIQLETEEEKKDDKDDKKDDEEISVGIDFDNFERRLVILPPSAGNMGNLSAAKGKIVFQRYPNTGTSGEDNALMYFDLKEKEEKTIMKKVNGYELSADGKKLLVRQGNNSGIIDLGADKKLEDNLSLKKMEMTVNPREEWAQIFNDAWRFQRDFFYDKKMHGVDWPAMRKQYGDMIQYAITRNDVNFILGELIGELNASHTYRGGGDQESPDRKAVGYLGVDWAKENGQFKVKEIIRGAEWDNEVRSPLDEPGVNIKAGDYILAVNGMALADYPDPWAAFEGLSNETVELTVSKSPNWDDTRQVVVKTIPDETRLRNLAWIEQNRKRVEEASNGQLGYIYVPSTGVDGQNELVRQFYGQWDKPGLIVDERFNNGGQIPDRFIELLNRKPLAYWSVRDGKNWQWPPVGNFGSMAMLINGWAGSGGDAFPDYFKKAGLGPLIGDRTWGGLIGISGAPTLIDGGTVTVPTFRMYNPDGTWFKEGHGVDPDIKVKEDPTKLAKGIDPQLEQAIAEVMKMVKEKGPIHPEEPKQEDRSRVIKP</sequence>